<protein>
    <recommendedName>
        <fullName evidence="3">Secreted protein</fullName>
    </recommendedName>
</protein>
<sequence length="74" mass="7882">MREFNEDTRARIPFALIGVLLLVTSAAYAAGLADQGLVSEDRSVERAVERVDADTTAALKRAAREAAHDAAAEP</sequence>
<evidence type="ECO:0000313" key="2">
    <source>
        <dbReference type="Proteomes" id="UP001596442"/>
    </source>
</evidence>
<dbReference type="Pfam" id="PF23957">
    <property type="entry name" value="DUF7286"/>
    <property type="match status" value="1"/>
</dbReference>
<comment type="caution">
    <text evidence="1">The sequence shown here is derived from an EMBL/GenBank/DDBJ whole genome shotgun (WGS) entry which is preliminary data.</text>
</comment>
<feature type="non-terminal residue" evidence="1">
    <location>
        <position position="74"/>
    </location>
</feature>
<dbReference type="AlphaFoldDB" id="A0ABD5SD61"/>
<dbReference type="InterPro" id="IPR055710">
    <property type="entry name" value="DUF7286"/>
</dbReference>
<evidence type="ECO:0008006" key="3">
    <source>
        <dbReference type="Google" id="ProtNLM"/>
    </source>
</evidence>
<name>A0ABD5SD61_9EURY</name>
<gene>
    <name evidence="1" type="ORF">ACFQEU_15530</name>
</gene>
<dbReference type="EMBL" id="JBHSWW010000401">
    <property type="protein sequence ID" value="MFC6754854.1"/>
    <property type="molecule type" value="Genomic_DNA"/>
</dbReference>
<keyword evidence="2" id="KW-1185">Reference proteome</keyword>
<accession>A0ABD5SD61</accession>
<evidence type="ECO:0000313" key="1">
    <source>
        <dbReference type="EMBL" id="MFC6754854.1"/>
    </source>
</evidence>
<proteinExistence type="predicted"/>
<dbReference type="Proteomes" id="UP001596442">
    <property type="component" value="Unassembled WGS sequence"/>
</dbReference>
<reference evidence="1 2" key="1">
    <citation type="journal article" date="2019" name="Int. J. Syst. Evol. Microbiol.">
        <title>The Global Catalogue of Microorganisms (GCM) 10K type strain sequencing project: providing services to taxonomists for standard genome sequencing and annotation.</title>
        <authorList>
            <consortium name="The Broad Institute Genomics Platform"/>
            <consortium name="The Broad Institute Genome Sequencing Center for Infectious Disease"/>
            <person name="Wu L."/>
            <person name="Ma J."/>
        </authorList>
    </citation>
    <scope>NUCLEOTIDE SEQUENCE [LARGE SCALE GENOMIC DNA]</scope>
    <source>
        <strain evidence="1 2">CGMCC 1.3239</strain>
    </source>
</reference>
<dbReference type="RefSeq" id="WP_379783627.1">
    <property type="nucleotide sequence ID" value="NZ_JBHSWW010000401.1"/>
</dbReference>
<organism evidence="1 2">
    <name type="scientific">Halorubrum tibetense</name>
    <dbReference type="NCBI Taxonomy" id="175631"/>
    <lineage>
        <taxon>Archaea</taxon>
        <taxon>Methanobacteriati</taxon>
        <taxon>Methanobacteriota</taxon>
        <taxon>Stenosarchaea group</taxon>
        <taxon>Halobacteria</taxon>
        <taxon>Halobacteriales</taxon>
        <taxon>Haloferacaceae</taxon>
        <taxon>Halorubrum</taxon>
    </lineage>
</organism>